<feature type="non-terminal residue" evidence="1">
    <location>
        <position position="1"/>
    </location>
</feature>
<protein>
    <submittedName>
        <fullName evidence="1">Uncharacterized protein</fullName>
    </submittedName>
</protein>
<organism evidence="1 2">
    <name type="scientific">Takifugu flavidus</name>
    <name type="common">sansaifugu</name>
    <dbReference type="NCBI Taxonomy" id="433684"/>
    <lineage>
        <taxon>Eukaryota</taxon>
        <taxon>Metazoa</taxon>
        <taxon>Chordata</taxon>
        <taxon>Craniata</taxon>
        <taxon>Vertebrata</taxon>
        <taxon>Euteleostomi</taxon>
        <taxon>Actinopterygii</taxon>
        <taxon>Neopterygii</taxon>
        <taxon>Teleostei</taxon>
        <taxon>Neoteleostei</taxon>
        <taxon>Acanthomorphata</taxon>
        <taxon>Eupercaria</taxon>
        <taxon>Tetraodontiformes</taxon>
        <taxon>Tetradontoidea</taxon>
        <taxon>Tetraodontidae</taxon>
        <taxon>Takifugu</taxon>
    </lineage>
</organism>
<evidence type="ECO:0000313" key="2">
    <source>
        <dbReference type="Proteomes" id="UP000324091"/>
    </source>
</evidence>
<sequence>SFIASLFSKTVLTTLDVYCHCVGATRGRRRWQILSSSCVRRGDLEKIAERPLRRHDRCAVKTLCHNFTQTFIFHQKSDDKTCNVIGSLPTGNIFKSDKPLLDTCVRYTTQNQCELRCVTRVCRLIHHNRDKRCFINFPSDLFPITSAIEVISNDRKKLHIVPSVFGSSAFIVPPK</sequence>
<dbReference type="EMBL" id="RHFK02000005">
    <property type="protein sequence ID" value="TWW76502.1"/>
    <property type="molecule type" value="Genomic_DNA"/>
</dbReference>
<gene>
    <name evidence="1" type="ORF">D4764_13G0011640</name>
</gene>
<reference evidence="1 2" key="1">
    <citation type="submission" date="2019-04" db="EMBL/GenBank/DDBJ databases">
        <title>Chromosome genome assembly for Takifugu flavidus.</title>
        <authorList>
            <person name="Xiao S."/>
        </authorList>
    </citation>
    <scope>NUCLEOTIDE SEQUENCE [LARGE SCALE GENOMIC DNA]</scope>
    <source>
        <strain evidence="1">HTHZ2018</strain>
        <tissue evidence="1">Muscle</tissue>
    </source>
</reference>
<dbReference type="AlphaFoldDB" id="A0A5C6P9U0"/>
<name>A0A5C6P9U0_9TELE</name>
<dbReference type="Proteomes" id="UP000324091">
    <property type="component" value="Chromosome 13"/>
</dbReference>
<accession>A0A5C6P9U0</accession>
<proteinExistence type="predicted"/>
<evidence type="ECO:0000313" key="1">
    <source>
        <dbReference type="EMBL" id="TWW76502.1"/>
    </source>
</evidence>
<comment type="caution">
    <text evidence="1">The sequence shown here is derived from an EMBL/GenBank/DDBJ whole genome shotgun (WGS) entry which is preliminary data.</text>
</comment>
<keyword evidence="2" id="KW-1185">Reference proteome</keyword>